<evidence type="ECO:0000256" key="1">
    <source>
        <dbReference type="SAM" id="MobiDB-lite"/>
    </source>
</evidence>
<dbReference type="AlphaFoldDB" id="A0A382BLI5"/>
<evidence type="ECO:0000256" key="2">
    <source>
        <dbReference type="SAM" id="Phobius"/>
    </source>
</evidence>
<protein>
    <submittedName>
        <fullName evidence="3">Uncharacterized protein</fullName>
    </submittedName>
</protein>
<accession>A0A382BLI5</accession>
<feature type="compositionally biased region" description="Polar residues" evidence="1">
    <location>
        <begin position="37"/>
        <end position="58"/>
    </location>
</feature>
<feature type="non-terminal residue" evidence="3">
    <location>
        <position position="1"/>
    </location>
</feature>
<evidence type="ECO:0000313" key="3">
    <source>
        <dbReference type="EMBL" id="SVB14534.1"/>
    </source>
</evidence>
<gene>
    <name evidence="3" type="ORF">METZ01_LOCUS167388</name>
</gene>
<keyword evidence="2" id="KW-0812">Transmembrane</keyword>
<dbReference type="EMBL" id="UINC01030325">
    <property type="protein sequence ID" value="SVB14534.1"/>
    <property type="molecule type" value="Genomic_DNA"/>
</dbReference>
<keyword evidence="2" id="KW-1133">Transmembrane helix</keyword>
<feature type="region of interest" description="Disordered" evidence="1">
    <location>
        <begin position="30"/>
        <end position="58"/>
    </location>
</feature>
<keyword evidence="2" id="KW-0472">Membrane</keyword>
<name>A0A382BLI5_9ZZZZ</name>
<organism evidence="3">
    <name type="scientific">marine metagenome</name>
    <dbReference type="NCBI Taxonomy" id="408172"/>
    <lineage>
        <taxon>unclassified sequences</taxon>
        <taxon>metagenomes</taxon>
        <taxon>ecological metagenomes</taxon>
    </lineage>
</organism>
<reference evidence="3" key="1">
    <citation type="submission" date="2018-05" db="EMBL/GenBank/DDBJ databases">
        <authorList>
            <person name="Lanie J.A."/>
            <person name="Ng W.-L."/>
            <person name="Kazmierczak K.M."/>
            <person name="Andrzejewski T.M."/>
            <person name="Davidsen T.M."/>
            <person name="Wayne K.J."/>
            <person name="Tettelin H."/>
            <person name="Glass J.I."/>
            <person name="Rusch D."/>
            <person name="Podicherti R."/>
            <person name="Tsui H.-C.T."/>
            <person name="Winkler M.E."/>
        </authorList>
    </citation>
    <scope>NUCLEOTIDE SEQUENCE</scope>
</reference>
<feature type="compositionally biased region" description="Basic and acidic residues" evidence="1">
    <location>
        <begin position="73"/>
        <end position="94"/>
    </location>
</feature>
<feature type="region of interest" description="Disordered" evidence="1">
    <location>
        <begin position="73"/>
        <end position="111"/>
    </location>
</feature>
<proteinExistence type="predicted"/>
<feature type="transmembrane region" description="Helical" evidence="2">
    <location>
        <begin position="6"/>
        <end position="25"/>
    </location>
</feature>
<sequence>GEFPAIVLYGMAGAAAVGGAAIMMMSQRKLKKEKGHYQQTGIDPSQLTGVATSASSGGYQTVRGEAQVKGLEDYNQHKSFYDDDKPQVEEKSESESSSSRGSMPKGWKPEK</sequence>